<proteinExistence type="predicted"/>
<evidence type="ECO:0000313" key="1">
    <source>
        <dbReference type="EMBL" id="CAK7937707.1"/>
    </source>
</evidence>
<accession>A0AAV1UUH5</accession>
<dbReference type="EMBL" id="CAKLBY020000227">
    <property type="protein sequence ID" value="CAK7937707.1"/>
    <property type="molecule type" value="Genomic_DNA"/>
</dbReference>
<comment type="caution">
    <text evidence="1">The sequence shown here is derived from an EMBL/GenBank/DDBJ whole genome shotgun (WGS) entry which is preliminary data.</text>
</comment>
<sequence length="67" mass="7657">MGHKLPDSSRTLGRCKRPRVAERKLDVKVGGLMKGVTVEHKCAWSVTERLILHPRLAEEEFYVVNVE</sequence>
<gene>
    <name evidence="1" type="ORF">PM001_LOCUS22857</name>
</gene>
<evidence type="ECO:0000313" key="2">
    <source>
        <dbReference type="Proteomes" id="UP001162060"/>
    </source>
</evidence>
<name>A0AAV1UUH5_9STRA</name>
<dbReference type="Proteomes" id="UP001162060">
    <property type="component" value="Unassembled WGS sequence"/>
</dbReference>
<reference evidence="1" key="1">
    <citation type="submission" date="2024-01" db="EMBL/GenBank/DDBJ databases">
        <authorList>
            <person name="Webb A."/>
        </authorList>
    </citation>
    <scope>NUCLEOTIDE SEQUENCE</scope>
    <source>
        <strain evidence="1">Pm1</strain>
    </source>
</reference>
<protein>
    <submittedName>
        <fullName evidence="1">Uncharacterized protein</fullName>
    </submittedName>
</protein>
<dbReference type="AlphaFoldDB" id="A0AAV1UUH5"/>
<organism evidence="1 2">
    <name type="scientific">Peronospora matthiolae</name>
    <dbReference type="NCBI Taxonomy" id="2874970"/>
    <lineage>
        <taxon>Eukaryota</taxon>
        <taxon>Sar</taxon>
        <taxon>Stramenopiles</taxon>
        <taxon>Oomycota</taxon>
        <taxon>Peronosporomycetes</taxon>
        <taxon>Peronosporales</taxon>
        <taxon>Peronosporaceae</taxon>
        <taxon>Peronospora</taxon>
    </lineage>
</organism>